<dbReference type="AlphaFoldDB" id="A0A1V4HZA4"/>
<evidence type="ECO:0000313" key="1">
    <source>
        <dbReference type="EMBL" id="OPH83287.1"/>
    </source>
</evidence>
<keyword evidence="2" id="KW-1185">Reference proteome</keyword>
<proteinExistence type="predicted"/>
<dbReference type="STRING" id="29421.B2M20_07850"/>
<sequence>MLALFPLEALSGGMTPRESMPGFYPEYHACRPKTRFATMAQAVLFRGAGFDVVWPQFHCATRDRFCAIHFFFVAPPESAEMTAHDSCESNLSPRMLLSHSTTPSSRRYPARSLAMNQNMEFLS</sequence>
<accession>A0A1V4HZA4</accession>
<evidence type="ECO:0000313" key="2">
    <source>
        <dbReference type="Proteomes" id="UP000189940"/>
    </source>
</evidence>
<gene>
    <name evidence="1" type="ORF">B2M20_07850</name>
</gene>
<name>A0A1V4HZA4_NITVU</name>
<dbReference type="EMBL" id="MWPQ01000035">
    <property type="protein sequence ID" value="OPH83287.1"/>
    <property type="molecule type" value="Genomic_DNA"/>
</dbReference>
<organism evidence="1 2">
    <name type="scientific">Nitrobacter vulgaris</name>
    <dbReference type="NCBI Taxonomy" id="29421"/>
    <lineage>
        <taxon>Bacteria</taxon>
        <taxon>Pseudomonadati</taxon>
        <taxon>Pseudomonadota</taxon>
        <taxon>Alphaproteobacteria</taxon>
        <taxon>Hyphomicrobiales</taxon>
        <taxon>Nitrobacteraceae</taxon>
        <taxon>Nitrobacter</taxon>
    </lineage>
</organism>
<reference evidence="1 2" key="1">
    <citation type="submission" date="2017-02" db="EMBL/GenBank/DDBJ databases">
        <title>Genome sequence of the nitrite-oxidizing bacterium Nitrobacter vulgaris strain Ab1.</title>
        <authorList>
            <person name="Mellbye B.L."/>
            <person name="Davis E.W."/>
            <person name="Spieck E."/>
            <person name="Chang J.H."/>
            <person name="Bottomley P.J."/>
            <person name="Sayavedra-Soto L.A."/>
        </authorList>
    </citation>
    <scope>NUCLEOTIDE SEQUENCE [LARGE SCALE GENOMIC DNA]</scope>
    <source>
        <strain evidence="1 2">Ab1</strain>
    </source>
</reference>
<comment type="caution">
    <text evidence="1">The sequence shown here is derived from an EMBL/GenBank/DDBJ whole genome shotgun (WGS) entry which is preliminary data.</text>
</comment>
<protein>
    <submittedName>
        <fullName evidence="1">Uncharacterized protein</fullName>
    </submittedName>
</protein>
<dbReference type="Proteomes" id="UP000189940">
    <property type="component" value="Unassembled WGS sequence"/>
</dbReference>